<dbReference type="InterPro" id="IPR036388">
    <property type="entry name" value="WH-like_DNA-bd_sf"/>
</dbReference>
<dbReference type="SUPFAM" id="SSF46785">
    <property type="entry name" value="Winged helix' DNA-binding domain"/>
    <property type="match status" value="1"/>
</dbReference>
<dbReference type="EMBL" id="FNOF01000021">
    <property type="protein sequence ID" value="SDX24585.1"/>
    <property type="molecule type" value="Genomic_DNA"/>
</dbReference>
<evidence type="ECO:0000313" key="1">
    <source>
        <dbReference type="EMBL" id="SDX24585.1"/>
    </source>
</evidence>
<dbReference type="Gene3D" id="1.10.10.10">
    <property type="entry name" value="Winged helix-like DNA-binding domain superfamily/Winged helix DNA-binding domain"/>
    <property type="match status" value="1"/>
</dbReference>
<reference evidence="1 2" key="1">
    <citation type="submission" date="2016-10" db="EMBL/GenBank/DDBJ databases">
        <authorList>
            <person name="de Groot N.N."/>
        </authorList>
    </citation>
    <scope>NUCLEOTIDE SEQUENCE [LARGE SCALE GENOMIC DNA]</scope>
    <source>
        <strain evidence="1 2">DSM 3756</strain>
    </source>
</reference>
<accession>A0A1H3A4S0</accession>
<organism evidence="1 2">
    <name type="scientific">Haloarcula vallismortis</name>
    <name type="common">Halobacterium vallismortis</name>
    <dbReference type="NCBI Taxonomy" id="28442"/>
    <lineage>
        <taxon>Archaea</taxon>
        <taxon>Methanobacteriati</taxon>
        <taxon>Methanobacteriota</taxon>
        <taxon>Stenosarchaea group</taxon>
        <taxon>Halobacteria</taxon>
        <taxon>Halobacteriales</taxon>
        <taxon>Haloarculaceae</taxon>
        <taxon>Haloarcula</taxon>
    </lineage>
</organism>
<proteinExistence type="predicted"/>
<gene>
    <name evidence="1" type="ORF">SAMN05443574_12137</name>
</gene>
<evidence type="ECO:0008006" key="3">
    <source>
        <dbReference type="Google" id="ProtNLM"/>
    </source>
</evidence>
<dbReference type="InterPro" id="IPR036390">
    <property type="entry name" value="WH_DNA-bd_sf"/>
</dbReference>
<name>A0A1H3A4S0_HALVA</name>
<dbReference type="AlphaFoldDB" id="A0A1H3A4S0"/>
<dbReference type="RefSeq" id="WP_004514820.1">
    <property type="nucleotide sequence ID" value="NZ_FNOF01000021.1"/>
</dbReference>
<sequence length="80" mass="9055">MTNEEYAPSENEEEILNVLKEGQGSSQPWGRANPLFLREQTGLNKQQVNYALRQLIAAGWVTKVTEGLYEFVDDPRNGNT</sequence>
<evidence type="ECO:0000313" key="2">
    <source>
        <dbReference type="Proteomes" id="UP000182573"/>
    </source>
</evidence>
<dbReference type="Proteomes" id="UP000182573">
    <property type="component" value="Unassembled WGS sequence"/>
</dbReference>
<protein>
    <recommendedName>
        <fullName evidence="3">MarR family transcriptional regulator</fullName>
    </recommendedName>
</protein>